<gene>
    <name evidence="1" type="ORF">ARN_01410</name>
</gene>
<accession>D2TVU1</accession>
<name>D2TVU1_9GAMM</name>
<sequence length="58" mass="6635">MCLGLFRVKLHVCVLRKEKVFVGPLFIENRVQRIADVHSFAGHITCDSLSRSERVLPL</sequence>
<proteinExistence type="predicted"/>
<reference evidence="1" key="1">
    <citation type="journal article" date="2010" name="Insect Mol. Biol.">
        <title>The draft genome sequence of Arsenophonus nasoniae, son-killer bacterium of Nasonia vitripennis, reveals genes associated with virulence and symbiosis.</title>
        <authorList>
            <person name="Wilkes T."/>
            <person name="Darby A.C."/>
            <person name="Choi J."/>
            <person name="Colborne J.K."/>
            <person name="Werren J.H."/>
            <person name="Hurst G.D.D."/>
        </authorList>
    </citation>
    <scope>NUCLEOTIDE SEQUENCE</scope>
</reference>
<dbReference type="AlphaFoldDB" id="D2TVU1"/>
<organism evidence="1">
    <name type="scientific">Arsenophonus nasoniae</name>
    <name type="common">son-killer infecting Nasonia vitripennis</name>
    <dbReference type="NCBI Taxonomy" id="638"/>
    <lineage>
        <taxon>Bacteria</taxon>
        <taxon>Pseudomonadati</taxon>
        <taxon>Pseudomonadota</taxon>
        <taxon>Gammaproteobacteria</taxon>
        <taxon>Enterobacterales</taxon>
        <taxon>Morganellaceae</taxon>
        <taxon>Arsenophonus</taxon>
    </lineage>
</organism>
<dbReference type="Gene3D" id="3.30.450.40">
    <property type="match status" value="1"/>
</dbReference>
<evidence type="ECO:0000313" key="1">
    <source>
        <dbReference type="EMBL" id="CBA71471.1"/>
    </source>
</evidence>
<dbReference type="InterPro" id="IPR029016">
    <property type="entry name" value="GAF-like_dom_sf"/>
</dbReference>
<protein>
    <submittedName>
        <fullName evidence="1">Uncharacterized protein</fullName>
    </submittedName>
</protein>
<dbReference type="EMBL" id="FN545154">
    <property type="protein sequence ID" value="CBA71471.1"/>
    <property type="molecule type" value="Genomic_DNA"/>
</dbReference>